<dbReference type="InterPro" id="IPR000109">
    <property type="entry name" value="POT_fam"/>
</dbReference>
<gene>
    <name evidence="10" type="ORF">WCN91_07375</name>
</gene>
<dbReference type="PROSITE" id="PS01023">
    <property type="entry name" value="PTR2_2"/>
    <property type="match status" value="1"/>
</dbReference>
<feature type="transmembrane region" description="Helical" evidence="9">
    <location>
        <begin position="41"/>
        <end position="58"/>
    </location>
</feature>
<keyword evidence="4 8" id="KW-0812">Transmembrane</keyword>
<feature type="transmembrane region" description="Helical" evidence="9">
    <location>
        <begin position="101"/>
        <end position="118"/>
    </location>
</feature>
<evidence type="ECO:0000313" key="10">
    <source>
        <dbReference type="EMBL" id="MEM0515250.1"/>
    </source>
</evidence>
<reference evidence="10 11" key="1">
    <citation type="submission" date="2024-03" db="EMBL/GenBank/DDBJ databases">
        <title>Pseudoalteromonas qingdaonensis sp. nov., isolated from the intestines of marine benthic organisms.</title>
        <authorList>
            <person name="Lin X."/>
            <person name="Fang S."/>
            <person name="Hu X."/>
        </authorList>
    </citation>
    <scope>NUCLEOTIDE SEQUENCE [LARGE SCALE GENOMIC DNA]</scope>
    <source>
        <strain evidence="10 11">YIC-827</strain>
    </source>
</reference>
<feature type="transmembrane region" description="Helical" evidence="9">
    <location>
        <begin position="339"/>
        <end position="360"/>
    </location>
</feature>
<keyword evidence="7 9" id="KW-0472">Membrane</keyword>
<dbReference type="InterPro" id="IPR005279">
    <property type="entry name" value="Dipep/tripep_permease"/>
</dbReference>
<keyword evidence="3" id="KW-1003">Cell membrane</keyword>
<comment type="subcellular location">
    <subcellularLocation>
        <location evidence="1">Cell membrane</location>
        <topology evidence="1">Multi-pass membrane protein</topology>
    </subcellularLocation>
    <subcellularLocation>
        <location evidence="8">Membrane</location>
        <topology evidence="8">Multi-pass membrane protein</topology>
    </subcellularLocation>
</comment>
<feature type="transmembrane region" description="Helical" evidence="9">
    <location>
        <begin position="163"/>
        <end position="183"/>
    </location>
</feature>
<protein>
    <submittedName>
        <fullName evidence="10">Peptide MFS transporter</fullName>
    </submittedName>
</protein>
<feature type="transmembrane region" description="Helical" evidence="9">
    <location>
        <begin position="64"/>
        <end position="89"/>
    </location>
</feature>
<dbReference type="SUPFAM" id="SSF103473">
    <property type="entry name" value="MFS general substrate transporter"/>
    <property type="match status" value="1"/>
</dbReference>
<dbReference type="InterPro" id="IPR050171">
    <property type="entry name" value="MFS_Transporters"/>
</dbReference>
<dbReference type="InterPro" id="IPR018456">
    <property type="entry name" value="PTR2_symporter_CS"/>
</dbReference>
<name>A0ABU9MVD6_9GAMM</name>
<feature type="transmembrane region" description="Helical" evidence="9">
    <location>
        <begin position="189"/>
        <end position="209"/>
    </location>
</feature>
<keyword evidence="11" id="KW-1185">Reference proteome</keyword>
<keyword evidence="5" id="KW-0571">Peptide transport</keyword>
<evidence type="ECO:0000256" key="7">
    <source>
        <dbReference type="ARBA" id="ARBA00023136"/>
    </source>
</evidence>
<feature type="transmembrane region" description="Helical" evidence="9">
    <location>
        <begin position="230"/>
        <end position="254"/>
    </location>
</feature>
<feature type="transmembrane region" description="Helical" evidence="9">
    <location>
        <begin position="124"/>
        <end position="142"/>
    </location>
</feature>
<dbReference type="PANTHER" id="PTHR23517">
    <property type="entry name" value="RESISTANCE PROTEIN MDTM, PUTATIVE-RELATED-RELATED"/>
    <property type="match status" value="1"/>
</dbReference>
<keyword evidence="2 8" id="KW-0813">Transport</keyword>
<dbReference type="EMBL" id="JBCGCU010000006">
    <property type="protein sequence ID" value="MEM0515250.1"/>
    <property type="molecule type" value="Genomic_DNA"/>
</dbReference>
<dbReference type="InterPro" id="IPR036259">
    <property type="entry name" value="MFS_trans_sf"/>
</dbReference>
<dbReference type="PROSITE" id="PS01022">
    <property type="entry name" value="PTR2_1"/>
    <property type="match status" value="1"/>
</dbReference>
<evidence type="ECO:0000256" key="2">
    <source>
        <dbReference type="ARBA" id="ARBA00022448"/>
    </source>
</evidence>
<feature type="transmembrane region" description="Helical" evidence="9">
    <location>
        <begin position="295"/>
        <end position="312"/>
    </location>
</feature>
<dbReference type="NCBIfam" id="TIGR00924">
    <property type="entry name" value="yjdL_sub1_fam"/>
    <property type="match status" value="1"/>
</dbReference>
<feature type="transmembrane region" description="Helical" evidence="9">
    <location>
        <begin position="260"/>
        <end position="283"/>
    </location>
</feature>
<comment type="caution">
    <text evidence="10">The sequence shown here is derived from an EMBL/GenBank/DDBJ whole genome shotgun (WGS) entry which is preliminary data.</text>
</comment>
<dbReference type="Pfam" id="PF00854">
    <property type="entry name" value="PTR2"/>
    <property type="match status" value="1"/>
</dbReference>
<dbReference type="PANTHER" id="PTHR23517:SF15">
    <property type="entry name" value="PROTON-DEPENDENT OLIGOPEPTIDE FAMILY TRANSPORT PROTEIN"/>
    <property type="match status" value="1"/>
</dbReference>
<keyword evidence="5" id="KW-0653">Protein transport</keyword>
<feature type="transmembrane region" description="Helical" evidence="9">
    <location>
        <begin position="442"/>
        <end position="463"/>
    </location>
</feature>
<feature type="transmembrane region" description="Helical" evidence="9">
    <location>
        <begin position="475"/>
        <end position="495"/>
    </location>
</feature>
<keyword evidence="6 9" id="KW-1133">Transmembrane helix</keyword>
<proteinExistence type="inferred from homology"/>
<evidence type="ECO:0000256" key="5">
    <source>
        <dbReference type="ARBA" id="ARBA00022856"/>
    </source>
</evidence>
<sequence>MSDEQLSGQQSVAGDAKLDTAFFGHPKGLQTLFFTEMWERMSYYGMRAMLVLFMTASLQQEGLAFTVASAAAIYGLYTGAVYFLGLPGGWISDRLLGGQRTVWYGGIIIMCGHIILAIPHPSSFFIGLIFVATGTGLLKPNISAMVGQLYKTEDERRDSGYAIYYMGINIGSMIGYGVCGYFMENLGWHWAFGAAAVGMALGLVQYRFSQGYIAGINDRPANPLSTKGTSLAWTVIGAFIAIVILTVIATYQGWLVINPVALAGSVAIVFTITFFIYFGHIYFMGELTESEKKRMWALFLVCVASACFWSGFEQAGSSLNLFARDYTDRLVGSFEIPTAWFQSANSIFIIVLSPFFAALWINMAKRMITPSYSVKCAVGLIIMATGFLVMFFAAQYAADGLKVAPYWLITTYFLHTVGELCLSPVALSAVSRLSPARYVGQMMGVFVLTYSIGNIISGLLAGSFDPENVQQIPGLYMQIALFSIGVGIVLVLLNFKAKFWERANDTDELRLNTSPGEQAEEQKV</sequence>
<comment type="similarity">
    <text evidence="8">Belongs to the major facilitator superfamily. Proton-dependent oligopeptide transporter (POT/PTR) (TC 2.A.17) family.</text>
</comment>
<accession>A0ABU9MVD6</accession>
<evidence type="ECO:0000313" key="11">
    <source>
        <dbReference type="Proteomes" id="UP001447008"/>
    </source>
</evidence>
<dbReference type="CDD" id="cd17346">
    <property type="entry name" value="MFS_DtpA_like"/>
    <property type="match status" value="1"/>
</dbReference>
<evidence type="ECO:0000256" key="4">
    <source>
        <dbReference type="ARBA" id="ARBA00022692"/>
    </source>
</evidence>
<feature type="transmembrane region" description="Helical" evidence="9">
    <location>
        <begin position="372"/>
        <end position="394"/>
    </location>
</feature>
<dbReference type="Proteomes" id="UP001447008">
    <property type="component" value="Unassembled WGS sequence"/>
</dbReference>
<evidence type="ECO:0000256" key="1">
    <source>
        <dbReference type="ARBA" id="ARBA00004651"/>
    </source>
</evidence>
<dbReference type="Gene3D" id="1.20.1250.20">
    <property type="entry name" value="MFS general substrate transporter like domains"/>
    <property type="match status" value="1"/>
</dbReference>
<evidence type="ECO:0000256" key="6">
    <source>
        <dbReference type="ARBA" id="ARBA00022989"/>
    </source>
</evidence>
<dbReference type="RefSeq" id="WP_342677743.1">
    <property type="nucleotide sequence ID" value="NZ_JBCGCU010000006.1"/>
</dbReference>
<organism evidence="10 11">
    <name type="scientific">Pseudoalteromonas qingdaonensis</name>
    <dbReference type="NCBI Taxonomy" id="3131913"/>
    <lineage>
        <taxon>Bacteria</taxon>
        <taxon>Pseudomonadati</taxon>
        <taxon>Pseudomonadota</taxon>
        <taxon>Gammaproteobacteria</taxon>
        <taxon>Alteromonadales</taxon>
        <taxon>Pseudoalteromonadaceae</taxon>
        <taxon>Pseudoalteromonas</taxon>
    </lineage>
</organism>
<evidence type="ECO:0000256" key="9">
    <source>
        <dbReference type="SAM" id="Phobius"/>
    </source>
</evidence>
<evidence type="ECO:0000256" key="8">
    <source>
        <dbReference type="RuleBase" id="RU003755"/>
    </source>
</evidence>
<evidence type="ECO:0000256" key="3">
    <source>
        <dbReference type="ARBA" id="ARBA00022475"/>
    </source>
</evidence>
<feature type="transmembrane region" description="Helical" evidence="9">
    <location>
        <begin position="406"/>
        <end position="430"/>
    </location>
</feature>